<dbReference type="EMBL" id="PISJ01000010">
    <property type="protein sequence ID" value="PKF34960.1"/>
    <property type="molecule type" value="Genomic_DNA"/>
</dbReference>
<organism evidence="3 5">
    <name type="scientific">Acinetobacter proteolyticus</name>
    <dbReference type="NCBI Taxonomy" id="1776741"/>
    <lineage>
        <taxon>Bacteria</taxon>
        <taxon>Pseudomonadati</taxon>
        <taxon>Pseudomonadota</taxon>
        <taxon>Gammaproteobacteria</taxon>
        <taxon>Moraxellales</taxon>
        <taxon>Moraxellaceae</taxon>
        <taxon>Acinetobacter</taxon>
    </lineage>
</organism>
<accession>A0A2N0WHQ2</accession>
<dbReference type="AlphaFoldDB" id="A0A2N0WHQ2"/>
<evidence type="ECO:0000313" key="5">
    <source>
        <dbReference type="Proteomes" id="UP000233553"/>
    </source>
</evidence>
<dbReference type="EMBL" id="APOI01000014">
    <property type="protein sequence ID" value="ENU23954.1"/>
    <property type="molecule type" value="Genomic_DNA"/>
</dbReference>
<feature type="transmembrane region" description="Helical" evidence="1">
    <location>
        <begin position="116"/>
        <end position="134"/>
    </location>
</feature>
<dbReference type="Proteomes" id="UP000233553">
    <property type="component" value="Unassembled WGS sequence"/>
</dbReference>
<sequence length="167" mass="19128">MKSSFRQHLLKWRTYLGAITLLCLLWHIFLPTMVHTGVVPALYAMPSHCQVTEIQNVSLMSQTHSSHHQHSMHDMHHGPQLQHAKHAQLSEYAQHVYALASQIMKHCPLCSHGLDAAAIVPLIAFIIIFLLAWFSRVRCLCHTWTEDLHIARIFYIFPTKQAPPLAL</sequence>
<gene>
    <name evidence="3" type="ORF">CW311_06930</name>
    <name evidence="2" type="ORF">F993_01270</name>
</gene>
<keyword evidence="1" id="KW-1133">Transmembrane helix</keyword>
<feature type="transmembrane region" description="Helical" evidence="1">
    <location>
        <begin position="12"/>
        <end position="30"/>
    </location>
</feature>
<dbReference type="Proteomes" id="UP000013034">
    <property type="component" value="Unassembled WGS sequence"/>
</dbReference>
<name>A0A2N0WHQ2_9GAMM</name>
<dbReference type="RefSeq" id="WP_004653377.1">
    <property type="nucleotide sequence ID" value="NZ_CP158965.1"/>
</dbReference>
<evidence type="ECO:0000256" key="1">
    <source>
        <dbReference type="SAM" id="Phobius"/>
    </source>
</evidence>
<keyword evidence="1" id="KW-0472">Membrane</keyword>
<protein>
    <recommendedName>
        <fullName evidence="6">DUF2946 domain-containing protein</fullName>
    </recommendedName>
</protein>
<reference evidence="3 5" key="2">
    <citation type="submission" date="2017-12" db="EMBL/GenBank/DDBJ databases">
        <title>Draft Genome sequences of multiple microbial strains isolated from spacecraft associated surfaces.</title>
        <authorList>
            <person name="Seuylemezian A."/>
            <person name="Vaishampayan P."/>
            <person name="Venkateswaran K."/>
        </authorList>
    </citation>
    <scope>NUCLEOTIDE SEQUENCE [LARGE SCALE GENOMIC DNA]</scope>
    <source>
        <strain evidence="3 5">2P01AA</strain>
    </source>
</reference>
<keyword evidence="1" id="KW-0812">Transmembrane</keyword>
<comment type="caution">
    <text evidence="3">The sequence shown here is derived from an EMBL/GenBank/DDBJ whole genome shotgun (WGS) entry which is preliminary data.</text>
</comment>
<evidence type="ECO:0000313" key="4">
    <source>
        <dbReference type="Proteomes" id="UP000013034"/>
    </source>
</evidence>
<reference evidence="2 4" key="1">
    <citation type="submission" date="2013-02" db="EMBL/GenBank/DDBJ databases">
        <title>The Genome Sequence of Acinetobacter sp. NIPH 809.</title>
        <authorList>
            <consortium name="The Broad Institute Genome Sequencing Platform"/>
            <consortium name="The Broad Institute Genome Sequencing Center for Infectious Disease"/>
            <person name="Cerqueira G."/>
            <person name="Feldgarden M."/>
            <person name="Courvalin P."/>
            <person name="Perichon B."/>
            <person name="Grillot-Courvalin C."/>
            <person name="Clermont D."/>
            <person name="Rocha E."/>
            <person name="Yoon E.-J."/>
            <person name="Nemec A."/>
            <person name="Walker B."/>
            <person name="Young S.K."/>
            <person name="Zeng Q."/>
            <person name="Gargeya S."/>
            <person name="Fitzgerald M."/>
            <person name="Haas B."/>
            <person name="Abouelleil A."/>
            <person name="Alvarado L."/>
            <person name="Arachchi H.M."/>
            <person name="Berlin A.M."/>
            <person name="Chapman S.B."/>
            <person name="Dewar J."/>
            <person name="Goldberg J."/>
            <person name="Griggs A."/>
            <person name="Gujja S."/>
            <person name="Hansen M."/>
            <person name="Howarth C."/>
            <person name="Imamovic A."/>
            <person name="Larimer J."/>
            <person name="McCowan C."/>
            <person name="Murphy C."/>
            <person name="Neiman D."/>
            <person name="Pearson M."/>
            <person name="Priest M."/>
            <person name="Roberts A."/>
            <person name="Saif S."/>
            <person name="Shea T."/>
            <person name="Sisk P."/>
            <person name="Sykes S."/>
            <person name="Wortman J."/>
            <person name="Nusbaum C."/>
            <person name="Birren B."/>
        </authorList>
    </citation>
    <scope>NUCLEOTIDE SEQUENCE [LARGE SCALE GENOMIC DNA]</scope>
    <source>
        <strain evidence="2 4">NIPH 809</strain>
    </source>
</reference>
<keyword evidence="4" id="KW-1185">Reference proteome</keyword>
<evidence type="ECO:0000313" key="2">
    <source>
        <dbReference type="EMBL" id="ENU23954.1"/>
    </source>
</evidence>
<proteinExistence type="predicted"/>
<evidence type="ECO:0008006" key="6">
    <source>
        <dbReference type="Google" id="ProtNLM"/>
    </source>
</evidence>
<evidence type="ECO:0000313" key="3">
    <source>
        <dbReference type="EMBL" id="PKF34960.1"/>
    </source>
</evidence>